<proteinExistence type="predicted"/>
<organism evidence="1 2">
    <name type="scientific">Halosquirtibacter laminarini</name>
    <dbReference type="NCBI Taxonomy" id="3374600"/>
    <lineage>
        <taxon>Bacteria</taxon>
        <taxon>Pseudomonadati</taxon>
        <taxon>Bacteroidota</taxon>
        <taxon>Bacteroidia</taxon>
        <taxon>Marinilabiliales</taxon>
        <taxon>Prolixibacteraceae</taxon>
        <taxon>Halosquirtibacter</taxon>
    </lineage>
</organism>
<protein>
    <submittedName>
        <fullName evidence="1">DUF4290 domain-containing protein</fullName>
    </submittedName>
</protein>
<dbReference type="Proteomes" id="UP000826212">
    <property type="component" value="Chromosome"/>
</dbReference>
<reference evidence="1" key="1">
    <citation type="submission" date="2021-08" db="EMBL/GenBank/DDBJ databases">
        <title>Novel anaerobic bacterium isolated from sea squirt in East Sea, Republic of Korea.</title>
        <authorList>
            <person name="Nguyen T.H."/>
            <person name="Li Z."/>
            <person name="Lee Y.-J."/>
            <person name="Ko J."/>
            <person name="Kim S.-G."/>
        </authorList>
    </citation>
    <scope>NUCLEOTIDE SEQUENCE</scope>
    <source>
        <strain evidence="1">KCTC 25031</strain>
    </source>
</reference>
<gene>
    <name evidence="1" type="ORF">K4L44_11715</name>
</gene>
<accession>A0AC61NCQ6</accession>
<dbReference type="EMBL" id="CP081303">
    <property type="protein sequence ID" value="QZE13251.1"/>
    <property type="molecule type" value="Genomic_DNA"/>
</dbReference>
<sequence length="210" mass="24940">MEYNSSRKRLIMPEYGRNLQKMVDQLSGIKEKEHRNTAAQKIIDIMGNMYPYLRDVPDFKHKLWDHITIMSNFTLDIDSPYPLPTRESLSEKPKRVPYPQQRIRKKHYGHLVDRMIAKALEFEDGQEKEELIKSIANHMKKSYFSWNKGVVNDEQIAEDLKKMSGGKLLLTDIKLSEARQFNTNRKRTQPQDNKKFYKKNNHQGYKKPKQ</sequence>
<name>A0AC61NCQ6_9BACT</name>
<evidence type="ECO:0000313" key="2">
    <source>
        <dbReference type="Proteomes" id="UP000826212"/>
    </source>
</evidence>
<evidence type="ECO:0000313" key="1">
    <source>
        <dbReference type="EMBL" id="QZE13251.1"/>
    </source>
</evidence>
<keyword evidence="2" id="KW-1185">Reference proteome</keyword>